<dbReference type="SMART" id="SM00448">
    <property type="entry name" value="REC"/>
    <property type="match status" value="1"/>
</dbReference>
<proteinExistence type="predicted"/>
<dbReference type="PANTHER" id="PTHR37299">
    <property type="entry name" value="TRANSCRIPTIONAL REGULATOR-RELATED"/>
    <property type="match status" value="1"/>
</dbReference>
<dbReference type="Gene3D" id="3.40.50.2300">
    <property type="match status" value="1"/>
</dbReference>
<dbReference type="AlphaFoldDB" id="A0A1I1N377"/>
<dbReference type="PROSITE" id="PS50110">
    <property type="entry name" value="RESPONSE_REGULATORY"/>
    <property type="match status" value="1"/>
</dbReference>
<dbReference type="Proteomes" id="UP000199672">
    <property type="component" value="Unassembled WGS sequence"/>
</dbReference>
<dbReference type="InterPro" id="IPR046947">
    <property type="entry name" value="LytR-like"/>
</dbReference>
<feature type="domain" description="HTH LytTR-type" evidence="3">
    <location>
        <begin position="145"/>
        <end position="254"/>
    </location>
</feature>
<reference evidence="5" key="1">
    <citation type="submission" date="2016-10" db="EMBL/GenBank/DDBJ databases">
        <authorList>
            <person name="Varghese N."/>
            <person name="Submissions S."/>
        </authorList>
    </citation>
    <scope>NUCLEOTIDE SEQUENCE [LARGE SCALE GENOMIC DNA]</scope>
    <source>
        <strain evidence="5">CGMCC 1.10370</strain>
    </source>
</reference>
<evidence type="ECO:0000313" key="5">
    <source>
        <dbReference type="Proteomes" id="UP000199672"/>
    </source>
</evidence>
<evidence type="ECO:0000256" key="1">
    <source>
        <dbReference type="PROSITE-ProRule" id="PRU00169"/>
    </source>
</evidence>
<dbReference type="EMBL" id="FOMH01000003">
    <property type="protein sequence ID" value="SFC92077.1"/>
    <property type="molecule type" value="Genomic_DNA"/>
</dbReference>
<dbReference type="Pfam" id="PF00072">
    <property type="entry name" value="Response_reg"/>
    <property type="match status" value="1"/>
</dbReference>
<dbReference type="GO" id="GO:0003677">
    <property type="term" value="F:DNA binding"/>
    <property type="evidence" value="ECO:0007669"/>
    <property type="project" value="InterPro"/>
</dbReference>
<dbReference type="InterPro" id="IPR007492">
    <property type="entry name" value="LytTR_DNA-bd_dom"/>
</dbReference>
<sequence>MKVAIVEDEYLASSYLKSILEQQDILPITEISVLKSVKEAVIFFSENKVDLAFMDIHLGDGKSLEIFEKTIIACPVIFITAYDSYAISVFKHFTIDYLLKPFEESELIEALHKFKKIKDSFNSDSTLQSLVAIENPESNKIQRHFLVNHGYKLISINESEITYFAATGKHLFIYLKSGNSYLYNSTITDIINSLDPFHFFKINRKYIVHRNCIKEVVKHSHQKVELILTVPSVENDPIFISKKEIHNFKNWLDQ</sequence>
<dbReference type="PANTHER" id="PTHR37299:SF1">
    <property type="entry name" value="STAGE 0 SPORULATION PROTEIN A HOMOLOG"/>
    <property type="match status" value="1"/>
</dbReference>
<dbReference type="PROSITE" id="PS50930">
    <property type="entry name" value="HTH_LYTTR"/>
    <property type="match status" value="1"/>
</dbReference>
<accession>A0A1I1N377</accession>
<organism evidence="4 5">
    <name type="scientific">Flavobacterium phragmitis</name>
    <dbReference type="NCBI Taxonomy" id="739143"/>
    <lineage>
        <taxon>Bacteria</taxon>
        <taxon>Pseudomonadati</taxon>
        <taxon>Bacteroidota</taxon>
        <taxon>Flavobacteriia</taxon>
        <taxon>Flavobacteriales</taxon>
        <taxon>Flavobacteriaceae</taxon>
        <taxon>Flavobacterium</taxon>
    </lineage>
</organism>
<feature type="domain" description="Response regulatory" evidence="2">
    <location>
        <begin position="2"/>
        <end position="115"/>
    </location>
</feature>
<name>A0A1I1N377_9FLAO</name>
<keyword evidence="5" id="KW-1185">Reference proteome</keyword>
<dbReference type="RefSeq" id="WP_091491653.1">
    <property type="nucleotide sequence ID" value="NZ_FOMH01000003.1"/>
</dbReference>
<dbReference type="OrthoDB" id="2168082at2"/>
<dbReference type="InterPro" id="IPR001789">
    <property type="entry name" value="Sig_transdc_resp-reg_receiver"/>
</dbReference>
<keyword evidence="1" id="KW-0597">Phosphoprotein</keyword>
<dbReference type="Pfam" id="PF04397">
    <property type="entry name" value="LytTR"/>
    <property type="match status" value="1"/>
</dbReference>
<gene>
    <name evidence="4" type="ORF">SAMN05216297_10355</name>
</gene>
<dbReference type="GO" id="GO:0000156">
    <property type="term" value="F:phosphorelay response regulator activity"/>
    <property type="evidence" value="ECO:0007669"/>
    <property type="project" value="InterPro"/>
</dbReference>
<evidence type="ECO:0000313" key="4">
    <source>
        <dbReference type="EMBL" id="SFC92077.1"/>
    </source>
</evidence>
<dbReference type="Gene3D" id="2.40.50.1020">
    <property type="entry name" value="LytTr DNA-binding domain"/>
    <property type="match status" value="1"/>
</dbReference>
<dbReference type="SUPFAM" id="SSF52172">
    <property type="entry name" value="CheY-like"/>
    <property type="match status" value="1"/>
</dbReference>
<protein>
    <submittedName>
        <fullName evidence="4">Two component transcriptional regulator, LytTR family</fullName>
    </submittedName>
</protein>
<evidence type="ECO:0000259" key="2">
    <source>
        <dbReference type="PROSITE" id="PS50110"/>
    </source>
</evidence>
<dbReference type="InterPro" id="IPR011006">
    <property type="entry name" value="CheY-like_superfamily"/>
</dbReference>
<dbReference type="STRING" id="739143.SAMN05216297_10355"/>
<evidence type="ECO:0000259" key="3">
    <source>
        <dbReference type="PROSITE" id="PS50930"/>
    </source>
</evidence>
<dbReference type="SMART" id="SM00850">
    <property type="entry name" value="LytTR"/>
    <property type="match status" value="1"/>
</dbReference>
<feature type="modified residue" description="4-aspartylphosphate" evidence="1">
    <location>
        <position position="55"/>
    </location>
</feature>